<dbReference type="Proteomes" id="UP000299102">
    <property type="component" value="Unassembled WGS sequence"/>
</dbReference>
<organism evidence="2 3">
    <name type="scientific">Eumeta variegata</name>
    <name type="common">Bagworm moth</name>
    <name type="synonym">Eumeta japonica</name>
    <dbReference type="NCBI Taxonomy" id="151549"/>
    <lineage>
        <taxon>Eukaryota</taxon>
        <taxon>Metazoa</taxon>
        <taxon>Ecdysozoa</taxon>
        <taxon>Arthropoda</taxon>
        <taxon>Hexapoda</taxon>
        <taxon>Insecta</taxon>
        <taxon>Pterygota</taxon>
        <taxon>Neoptera</taxon>
        <taxon>Endopterygota</taxon>
        <taxon>Lepidoptera</taxon>
        <taxon>Glossata</taxon>
        <taxon>Ditrysia</taxon>
        <taxon>Tineoidea</taxon>
        <taxon>Psychidae</taxon>
        <taxon>Oiketicinae</taxon>
        <taxon>Eumeta</taxon>
    </lineage>
</organism>
<name>A0A4C1T4V6_EUMVA</name>
<reference evidence="2 3" key="1">
    <citation type="journal article" date="2019" name="Commun. Biol.">
        <title>The bagworm genome reveals a unique fibroin gene that provides high tensile strength.</title>
        <authorList>
            <person name="Kono N."/>
            <person name="Nakamura H."/>
            <person name="Ohtoshi R."/>
            <person name="Tomita M."/>
            <person name="Numata K."/>
            <person name="Arakawa K."/>
        </authorList>
    </citation>
    <scope>NUCLEOTIDE SEQUENCE [LARGE SCALE GENOMIC DNA]</scope>
</reference>
<proteinExistence type="predicted"/>
<sequence>MCAAVEYSRAREIKQWVVTTVKIKIGIVRVAVDFVAVAHRTTAARRRRAAKANCERRSCYTRAQRRITSDGPLRSDITRPPAARAPKLEASAKPEPR</sequence>
<evidence type="ECO:0000313" key="3">
    <source>
        <dbReference type="Proteomes" id="UP000299102"/>
    </source>
</evidence>
<protein>
    <submittedName>
        <fullName evidence="2">Uncharacterized protein</fullName>
    </submittedName>
</protein>
<keyword evidence="3" id="KW-1185">Reference proteome</keyword>
<feature type="compositionally biased region" description="Basic and acidic residues" evidence="1">
    <location>
        <begin position="86"/>
        <end position="97"/>
    </location>
</feature>
<gene>
    <name evidence="2" type="ORF">EVAR_4099_1</name>
</gene>
<evidence type="ECO:0000256" key="1">
    <source>
        <dbReference type="SAM" id="MobiDB-lite"/>
    </source>
</evidence>
<dbReference type="EMBL" id="BGZK01000034">
    <property type="protein sequence ID" value="GBP09246.1"/>
    <property type="molecule type" value="Genomic_DNA"/>
</dbReference>
<comment type="caution">
    <text evidence="2">The sequence shown here is derived from an EMBL/GenBank/DDBJ whole genome shotgun (WGS) entry which is preliminary data.</text>
</comment>
<feature type="region of interest" description="Disordered" evidence="1">
    <location>
        <begin position="65"/>
        <end position="97"/>
    </location>
</feature>
<accession>A0A4C1T4V6</accession>
<dbReference type="AlphaFoldDB" id="A0A4C1T4V6"/>
<evidence type="ECO:0000313" key="2">
    <source>
        <dbReference type="EMBL" id="GBP09246.1"/>
    </source>
</evidence>